<evidence type="ECO:0000256" key="2">
    <source>
        <dbReference type="ARBA" id="ARBA00023136"/>
    </source>
</evidence>
<evidence type="ECO:0000259" key="4">
    <source>
        <dbReference type="Pfam" id="PF04652"/>
    </source>
</evidence>
<comment type="subcellular location">
    <subcellularLocation>
        <location evidence="1">Endomembrane system</location>
    </subcellularLocation>
</comment>
<dbReference type="InterPro" id="IPR023175">
    <property type="entry name" value="Vta1/CALS_N_sf"/>
</dbReference>
<dbReference type="PANTHER" id="PTHR46009">
    <property type="entry name" value="VACUOLAR PROTEIN SORTING-ASSOCIATED PROTEIN VTA1 HOMOLOG"/>
    <property type="match status" value="1"/>
</dbReference>
<feature type="compositionally biased region" description="Pro residues" evidence="3">
    <location>
        <begin position="216"/>
        <end position="225"/>
    </location>
</feature>
<feature type="compositionally biased region" description="Acidic residues" evidence="3">
    <location>
        <begin position="227"/>
        <end position="237"/>
    </location>
</feature>
<feature type="region of interest" description="Disordered" evidence="3">
    <location>
        <begin position="216"/>
        <end position="274"/>
    </location>
</feature>
<evidence type="ECO:0000256" key="3">
    <source>
        <dbReference type="SAM" id="MobiDB-lite"/>
    </source>
</evidence>
<dbReference type="PANTHER" id="PTHR46009:SF1">
    <property type="entry name" value="VACUOLAR PROTEIN SORTING-ASSOCIATED PROTEIN VTA1 HOMOLOG"/>
    <property type="match status" value="1"/>
</dbReference>
<accession>A0AAD3DCK8</accession>
<reference evidence="5 6" key="1">
    <citation type="journal article" date="2021" name="Sci. Rep.">
        <title>The genome of the diatom Chaetoceros tenuissimus carries an ancient integrated fragment of an extant virus.</title>
        <authorList>
            <person name="Hongo Y."/>
            <person name="Kimura K."/>
            <person name="Takaki Y."/>
            <person name="Yoshida Y."/>
            <person name="Baba S."/>
            <person name="Kobayashi G."/>
            <person name="Nagasaki K."/>
            <person name="Hano T."/>
            <person name="Tomaru Y."/>
        </authorList>
    </citation>
    <scope>NUCLEOTIDE SEQUENCE [LARGE SCALE GENOMIC DNA]</scope>
    <source>
        <strain evidence="5 6">NIES-3715</strain>
    </source>
</reference>
<feature type="domain" description="Vta1/callose synthase N-terminal" evidence="4">
    <location>
        <begin position="11"/>
        <end position="163"/>
    </location>
</feature>
<dbReference type="InterPro" id="IPR044538">
    <property type="entry name" value="Vta1-like"/>
</dbReference>
<dbReference type="Pfam" id="PF04652">
    <property type="entry name" value="Vta1"/>
    <property type="match status" value="1"/>
</dbReference>
<dbReference type="Proteomes" id="UP001054902">
    <property type="component" value="Unassembled WGS sequence"/>
</dbReference>
<dbReference type="Gene3D" id="1.25.40.270">
    <property type="entry name" value="Vacuolar protein sorting-associated protein vta1"/>
    <property type="match status" value="1"/>
</dbReference>
<keyword evidence="2" id="KW-0472">Membrane</keyword>
<dbReference type="EMBL" id="BLLK01000074">
    <property type="protein sequence ID" value="GFH61492.1"/>
    <property type="molecule type" value="Genomic_DNA"/>
</dbReference>
<sequence>MALRIPPELKKITQYIRRAEELSKQSNPSAETIIVAFHCRQYAVQHALNMDLATTPEAKKCLGEILDILEEHRAKMGNFSKDEKYVVCRDFAYKIFDKADAEDRSGQSGKATARTFYAAASFLDILKQFQSEEELEGEEALEQSKKSFYAKWKSTEILKAIKEGREIVPGGYGEANNQVEDEEGEGLEVEKDGSMRNVMPPPPAYPADSAAFAPPPMAPVVPPPVVESDDDDDEEDNSASNNFGLPPPVPVSAPSVDTVEDEPEQSGFFGMFGVTGKKKKHSKSALADARELTQFALTAIDEKDGDLAIERLQQAIACLQNS</sequence>
<dbReference type="InterPro" id="IPR039431">
    <property type="entry name" value="Vta1/CALS_N"/>
</dbReference>
<evidence type="ECO:0000256" key="1">
    <source>
        <dbReference type="ARBA" id="ARBA00004308"/>
    </source>
</evidence>
<keyword evidence="6" id="KW-1185">Reference proteome</keyword>
<gene>
    <name evidence="5" type="ORF">CTEN210_17968</name>
</gene>
<evidence type="ECO:0000313" key="6">
    <source>
        <dbReference type="Proteomes" id="UP001054902"/>
    </source>
</evidence>
<name>A0AAD3DCK8_9STRA</name>
<proteinExistence type="predicted"/>
<dbReference type="GO" id="GO:0005771">
    <property type="term" value="C:multivesicular body"/>
    <property type="evidence" value="ECO:0007669"/>
    <property type="project" value="TreeGrafter"/>
</dbReference>
<organism evidence="5 6">
    <name type="scientific">Chaetoceros tenuissimus</name>
    <dbReference type="NCBI Taxonomy" id="426638"/>
    <lineage>
        <taxon>Eukaryota</taxon>
        <taxon>Sar</taxon>
        <taxon>Stramenopiles</taxon>
        <taxon>Ochrophyta</taxon>
        <taxon>Bacillariophyta</taxon>
        <taxon>Coscinodiscophyceae</taxon>
        <taxon>Chaetocerotophycidae</taxon>
        <taxon>Chaetocerotales</taxon>
        <taxon>Chaetocerotaceae</taxon>
        <taxon>Chaetoceros</taxon>
    </lineage>
</organism>
<dbReference type="GO" id="GO:0032511">
    <property type="term" value="P:late endosome to vacuole transport via multivesicular body sorting pathway"/>
    <property type="evidence" value="ECO:0007669"/>
    <property type="project" value="InterPro"/>
</dbReference>
<evidence type="ECO:0000313" key="5">
    <source>
        <dbReference type="EMBL" id="GFH61492.1"/>
    </source>
</evidence>
<dbReference type="AlphaFoldDB" id="A0AAD3DCK8"/>
<protein>
    <submittedName>
        <fullName evidence="5">DUF605-domain-containing protein</fullName>
    </submittedName>
</protein>
<comment type="caution">
    <text evidence="5">The sequence shown here is derived from an EMBL/GenBank/DDBJ whole genome shotgun (WGS) entry which is preliminary data.</text>
</comment>